<organism evidence="2 3">
    <name type="scientific">Sphingobacterium haloxyli</name>
    <dbReference type="NCBI Taxonomy" id="2100533"/>
    <lineage>
        <taxon>Bacteria</taxon>
        <taxon>Pseudomonadati</taxon>
        <taxon>Bacteroidota</taxon>
        <taxon>Sphingobacteriia</taxon>
        <taxon>Sphingobacteriales</taxon>
        <taxon>Sphingobacteriaceae</taxon>
        <taxon>Sphingobacterium</taxon>
    </lineage>
</organism>
<dbReference type="PANTHER" id="PTHR42852:SF18">
    <property type="entry name" value="CHROMOSOME UNDETERMINED SCAFFOLD_47, WHOLE GENOME SHOTGUN SEQUENCE"/>
    <property type="match status" value="1"/>
</dbReference>
<dbReference type="EMBL" id="PVBQ01000005">
    <property type="protein sequence ID" value="PRD47770.1"/>
    <property type="molecule type" value="Genomic_DNA"/>
</dbReference>
<sequence>MNIKFGILFSMLFITIGGVVNATDTENSILRFKSLLTEQDSTGNPPIFFKDGKGEVVSVNDLKGKVVFINFWAPWCPPCIEEMPGLNSLKNKFNGNEKIVFLMVDVDNNREKAQAFMDEHDLQLPVYTPHGEIPSLYLSRGIPTTIILDKKGEIVSRIEGGRDYTQPRFEKALKELINED</sequence>
<evidence type="ECO:0000313" key="3">
    <source>
        <dbReference type="Proteomes" id="UP000239711"/>
    </source>
</evidence>
<dbReference type="Pfam" id="PF00578">
    <property type="entry name" value="AhpC-TSA"/>
    <property type="match status" value="1"/>
</dbReference>
<dbReference type="OrthoDB" id="9815205at2"/>
<dbReference type="Proteomes" id="UP000239711">
    <property type="component" value="Unassembled WGS sequence"/>
</dbReference>
<evidence type="ECO:0000259" key="1">
    <source>
        <dbReference type="PROSITE" id="PS51352"/>
    </source>
</evidence>
<dbReference type="CDD" id="cd02966">
    <property type="entry name" value="TlpA_like_family"/>
    <property type="match status" value="1"/>
</dbReference>
<protein>
    <submittedName>
        <fullName evidence="2">Thioredoxin</fullName>
    </submittedName>
</protein>
<dbReference type="Gene3D" id="3.40.30.10">
    <property type="entry name" value="Glutaredoxin"/>
    <property type="match status" value="1"/>
</dbReference>
<dbReference type="InterPro" id="IPR000866">
    <property type="entry name" value="AhpC/TSA"/>
</dbReference>
<gene>
    <name evidence="2" type="ORF">C5745_07590</name>
</gene>
<dbReference type="PANTHER" id="PTHR42852">
    <property type="entry name" value="THIOL:DISULFIDE INTERCHANGE PROTEIN DSBE"/>
    <property type="match status" value="1"/>
</dbReference>
<dbReference type="PROSITE" id="PS51352">
    <property type="entry name" value="THIOREDOXIN_2"/>
    <property type="match status" value="1"/>
</dbReference>
<dbReference type="InterPro" id="IPR036249">
    <property type="entry name" value="Thioredoxin-like_sf"/>
</dbReference>
<dbReference type="AlphaFoldDB" id="A0A2S9J4T6"/>
<comment type="caution">
    <text evidence="2">The sequence shown here is derived from an EMBL/GenBank/DDBJ whole genome shotgun (WGS) entry which is preliminary data.</text>
</comment>
<proteinExistence type="predicted"/>
<dbReference type="RefSeq" id="WP_105716397.1">
    <property type="nucleotide sequence ID" value="NZ_PVBQ01000005.1"/>
</dbReference>
<dbReference type="GO" id="GO:0016209">
    <property type="term" value="F:antioxidant activity"/>
    <property type="evidence" value="ECO:0007669"/>
    <property type="project" value="InterPro"/>
</dbReference>
<accession>A0A2S9J4T6</accession>
<dbReference type="SUPFAM" id="SSF52833">
    <property type="entry name" value="Thioredoxin-like"/>
    <property type="match status" value="1"/>
</dbReference>
<dbReference type="GO" id="GO:0016491">
    <property type="term" value="F:oxidoreductase activity"/>
    <property type="evidence" value="ECO:0007669"/>
    <property type="project" value="InterPro"/>
</dbReference>
<keyword evidence="3" id="KW-1185">Reference proteome</keyword>
<dbReference type="InterPro" id="IPR050553">
    <property type="entry name" value="Thioredoxin_ResA/DsbE_sf"/>
</dbReference>
<dbReference type="InterPro" id="IPR013766">
    <property type="entry name" value="Thioredoxin_domain"/>
</dbReference>
<evidence type="ECO:0000313" key="2">
    <source>
        <dbReference type="EMBL" id="PRD47770.1"/>
    </source>
</evidence>
<feature type="domain" description="Thioredoxin" evidence="1">
    <location>
        <begin position="38"/>
        <end position="178"/>
    </location>
</feature>
<reference evidence="2 3" key="1">
    <citation type="submission" date="2018-02" db="EMBL/GenBank/DDBJ databases">
        <title>The draft genome of Sphingobacterium sp. 5JN-11.</title>
        <authorList>
            <person name="Liu L."/>
            <person name="Li L."/>
            <person name="Liang L."/>
            <person name="Zhang X."/>
            <person name="Wang T."/>
        </authorList>
    </citation>
    <scope>NUCLEOTIDE SEQUENCE [LARGE SCALE GENOMIC DNA]</scope>
    <source>
        <strain evidence="2 3">5JN-11</strain>
    </source>
</reference>
<name>A0A2S9J4T6_9SPHI</name>